<evidence type="ECO:0000313" key="3">
    <source>
        <dbReference type="Proteomes" id="UP001596233"/>
    </source>
</evidence>
<feature type="region of interest" description="Disordered" evidence="1">
    <location>
        <begin position="420"/>
        <end position="493"/>
    </location>
</feature>
<gene>
    <name evidence="2" type="ORF">ACFP56_21415</name>
</gene>
<proteinExistence type="predicted"/>
<dbReference type="Gene3D" id="2.170.120.30">
    <property type="match status" value="2"/>
</dbReference>
<organism evidence="2 3">
    <name type="scientific">Paenibacillus septentrionalis</name>
    <dbReference type="NCBI Taxonomy" id="429342"/>
    <lineage>
        <taxon>Bacteria</taxon>
        <taxon>Bacillati</taxon>
        <taxon>Bacillota</taxon>
        <taxon>Bacilli</taxon>
        <taxon>Bacillales</taxon>
        <taxon>Paenibacillaceae</taxon>
        <taxon>Paenibacillus</taxon>
    </lineage>
</organism>
<dbReference type="Pfam" id="PF07949">
    <property type="entry name" value="YbbR"/>
    <property type="match status" value="2"/>
</dbReference>
<dbReference type="RefSeq" id="WP_379238500.1">
    <property type="nucleotide sequence ID" value="NZ_JBHSTE010000012.1"/>
</dbReference>
<dbReference type="Proteomes" id="UP001596233">
    <property type="component" value="Unassembled WGS sequence"/>
</dbReference>
<evidence type="ECO:0000256" key="1">
    <source>
        <dbReference type="SAM" id="MobiDB-lite"/>
    </source>
</evidence>
<sequence>MDKLLNHPTSLKVLAVMIAILIWAVVHIDPETSPQSVTSNTDTKVIEAASIVVEGLDTDKYMLTAMEPTVARLVVEGRISSLLAANNDDYVVKLDLTGVESGIQELPLKAELPSGIREIEISPRIVLVHIEELETQTREVQVLTEGKPADGYLIGESSIIGDTGNVVEVTMPKDDYANLGMLAVTVDVTDASSTVVNKRAKVIAYDTKGSPMNNVTIVPDTLTAETKITLPAKEMPIQLRYTGALAEGFSLVSINTTQQSVTVNAAQATLDQMAMFDGFILDLSKVKESGEVLVKAEKVDGVAQVTPEEIAVNVVIEATEQRAMTNVPVSLIGLAEDKKASINNSSNGRINVLVKGAATLLQRLRTPDVKLSLDVTGLAEGTHELTIDAELPAYLQVTENDQYPLTVTVRISGTEELDALGEPIRNNGGSSGNTEPVPGNGTGSAGNSGSSNNNDPPEEDDEAVQATPQPSGNHGNGASGDDSIDENIEDASP</sequence>
<dbReference type="Gene3D" id="2.170.120.40">
    <property type="entry name" value="YbbR-like domain"/>
    <property type="match status" value="2"/>
</dbReference>
<feature type="compositionally biased region" description="Acidic residues" evidence="1">
    <location>
        <begin position="482"/>
        <end position="493"/>
    </location>
</feature>
<accession>A0ABW1VC86</accession>
<reference evidence="3" key="1">
    <citation type="journal article" date="2019" name="Int. J. Syst. Evol. Microbiol.">
        <title>The Global Catalogue of Microorganisms (GCM) 10K type strain sequencing project: providing services to taxonomists for standard genome sequencing and annotation.</title>
        <authorList>
            <consortium name="The Broad Institute Genomics Platform"/>
            <consortium name="The Broad Institute Genome Sequencing Center for Infectious Disease"/>
            <person name="Wu L."/>
            <person name="Ma J."/>
        </authorList>
    </citation>
    <scope>NUCLEOTIDE SEQUENCE [LARGE SCALE GENOMIC DNA]</scope>
    <source>
        <strain evidence="3">PCU 280</strain>
    </source>
</reference>
<protein>
    <submittedName>
        <fullName evidence="2">YbbR-like domain-containing protein</fullName>
    </submittedName>
</protein>
<evidence type="ECO:0000313" key="2">
    <source>
        <dbReference type="EMBL" id="MFC6335199.1"/>
    </source>
</evidence>
<keyword evidence="3" id="KW-1185">Reference proteome</keyword>
<dbReference type="EMBL" id="JBHSTE010000012">
    <property type="protein sequence ID" value="MFC6335199.1"/>
    <property type="molecule type" value="Genomic_DNA"/>
</dbReference>
<dbReference type="InterPro" id="IPR053154">
    <property type="entry name" value="c-di-AMP_regulator"/>
</dbReference>
<name>A0ABW1VC86_9BACL</name>
<dbReference type="InterPro" id="IPR012505">
    <property type="entry name" value="YbbR"/>
</dbReference>
<dbReference type="PANTHER" id="PTHR37804:SF1">
    <property type="entry name" value="CDAA REGULATORY PROTEIN CDAR"/>
    <property type="match status" value="1"/>
</dbReference>
<dbReference type="PANTHER" id="PTHR37804">
    <property type="entry name" value="CDAA REGULATORY PROTEIN CDAR"/>
    <property type="match status" value="1"/>
</dbReference>
<comment type="caution">
    <text evidence="2">The sequence shown here is derived from an EMBL/GenBank/DDBJ whole genome shotgun (WGS) entry which is preliminary data.</text>
</comment>